<name>A0A552U9E5_9SPHN</name>
<dbReference type="InterPro" id="IPR050109">
    <property type="entry name" value="HTH-type_TetR-like_transc_reg"/>
</dbReference>
<evidence type="ECO:0000259" key="6">
    <source>
        <dbReference type="PROSITE" id="PS50977"/>
    </source>
</evidence>
<dbReference type="SUPFAM" id="SSF46689">
    <property type="entry name" value="Homeodomain-like"/>
    <property type="match status" value="1"/>
</dbReference>
<feature type="region of interest" description="Disordered" evidence="5">
    <location>
        <begin position="1"/>
        <end position="22"/>
    </location>
</feature>
<dbReference type="EMBL" id="VJWA01000002">
    <property type="protein sequence ID" value="TRW14847.1"/>
    <property type="molecule type" value="Genomic_DNA"/>
</dbReference>
<dbReference type="Gene3D" id="1.10.357.10">
    <property type="entry name" value="Tetracycline Repressor, domain 2"/>
    <property type="match status" value="1"/>
</dbReference>
<keyword evidence="2 4" id="KW-0238">DNA-binding</keyword>
<evidence type="ECO:0000313" key="7">
    <source>
        <dbReference type="EMBL" id="TRW14847.1"/>
    </source>
</evidence>
<evidence type="ECO:0000256" key="2">
    <source>
        <dbReference type="ARBA" id="ARBA00023125"/>
    </source>
</evidence>
<sequence length="208" mass="22611">MSEARGAPATGDDAKTPRTERGRRTLRAILDAAAQEFGEHGFHDAAIARITARAGVALGSFYTYFDSKEAVFTALVRDMSGQVRAHVGPHILDAPDRLTGERLGLQAFLEFVRTHQALYRILDEAEFVDAASWRAHYETTVQGYVASLTAAAARGEVRSDVGEVHAWAIVGMNVFLGLRYGVWATDTPAGEVAQIANDLLVRGLARRD</sequence>
<dbReference type="InterPro" id="IPR036271">
    <property type="entry name" value="Tet_transcr_reg_TetR-rel_C_sf"/>
</dbReference>
<keyword evidence="1" id="KW-0805">Transcription regulation</keyword>
<dbReference type="InterPro" id="IPR009057">
    <property type="entry name" value="Homeodomain-like_sf"/>
</dbReference>
<protein>
    <submittedName>
        <fullName evidence="7">TetR/AcrR family transcriptional regulator</fullName>
    </submittedName>
</protein>
<dbReference type="Proteomes" id="UP000317894">
    <property type="component" value="Unassembled WGS sequence"/>
</dbReference>
<proteinExistence type="predicted"/>
<dbReference type="Pfam" id="PF00440">
    <property type="entry name" value="TetR_N"/>
    <property type="match status" value="1"/>
</dbReference>
<dbReference type="RefSeq" id="WP_144335017.1">
    <property type="nucleotide sequence ID" value="NZ_VJWA01000002.1"/>
</dbReference>
<feature type="domain" description="HTH tetR-type" evidence="6">
    <location>
        <begin position="23"/>
        <end position="83"/>
    </location>
</feature>
<dbReference type="AlphaFoldDB" id="A0A552U9E5"/>
<comment type="caution">
    <text evidence="7">The sequence shown here is derived from an EMBL/GenBank/DDBJ whole genome shotgun (WGS) entry which is preliminary data.</text>
</comment>
<evidence type="ECO:0000313" key="8">
    <source>
        <dbReference type="Proteomes" id="UP000317894"/>
    </source>
</evidence>
<reference evidence="7 8" key="1">
    <citation type="submission" date="2019-07" db="EMBL/GenBank/DDBJ databases">
        <title>Novel species isolated from glacier.</title>
        <authorList>
            <person name="Liu Q."/>
            <person name="Xin Y.-H."/>
        </authorList>
    </citation>
    <scope>NUCLEOTIDE SEQUENCE [LARGE SCALE GENOMIC DNA]</scope>
    <source>
        <strain evidence="7 8">LB1R16</strain>
    </source>
</reference>
<keyword evidence="3" id="KW-0804">Transcription</keyword>
<dbReference type="PRINTS" id="PR00455">
    <property type="entry name" value="HTHTETR"/>
</dbReference>
<dbReference type="PANTHER" id="PTHR30055:SF234">
    <property type="entry name" value="HTH-TYPE TRANSCRIPTIONAL REGULATOR BETI"/>
    <property type="match status" value="1"/>
</dbReference>
<dbReference type="GO" id="GO:0003700">
    <property type="term" value="F:DNA-binding transcription factor activity"/>
    <property type="evidence" value="ECO:0007669"/>
    <property type="project" value="TreeGrafter"/>
</dbReference>
<feature type="DNA-binding region" description="H-T-H motif" evidence="4">
    <location>
        <begin position="46"/>
        <end position="65"/>
    </location>
</feature>
<evidence type="ECO:0000256" key="4">
    <source>
        <dbReference type="PROSITE-ProRule" id="PRU00335"/>
    </source>
</evidence>
<evidence type="ECO:0000256" key="5">
    <source>
        <dbReference type="SAM" id="MobiDB-lite"/>
    </source>
</evidence>
<dbReference type="SUPFAM" id="SSF48498">
    <property type="entry name" value="Tetracyclin repressor-like, C-terminal domain"/>
    <property type="match status" value="1"/>
</dbReference>
<dbReference type="PROSITE" id="PS50977">
    <property type="entry name" value="HTH_TETR_2"/>
    <property type="match status" value="1"/>
</dbReference>
<dbReference type="InterPro" id="IPR001647">
    <property type="entry name" value="HTH_TetR"/>
</dbReference>
<dbReference type="PANTHER" id="PTHR30055">
    <property type="entry name" value="HTH-TYPE TRANSCRIPTIONAL REGULATOR RUTR"/>
    <property type="match status" value="1"/>
</dbReference>
<dbReference type="OrthoDB" id="9811084at2"/>
<keyword evidence="8" id="KW-1185">Reference proteome</keyword>
<evidence type="ECO:0000256" key="3">
    <source>
        <dbReference type="ARBA" id="ARBA00023163"/>
    </source>
</evidence>
<gene>
    <name evidence="7" type="ORF">FMM06_14325</name>
</gene>
<evidence type="ECO:0000256" key="1">
    <source>
        <dbReference type="ARBA" id="ARBA00023015"/>
    </source>
</evidence>
<accession>A0A552U9E5</accession>
<feature type="compositionally biased region" description="Basic and acidic residues" evidence="5">
    <location>
        <begin position="12"/>
        <end position="22"/>
    </location>
</feature>
<organism evidence="7 8">
    <name type="scientific">Glacieibacterium frigidum</name>
    <dbReference type="NCBI Taxonomy" id="2593303"/>
    <lineage>
        <taxon>Bacteria</taxon>
        <taxon>Pseudomonadati</taxon>
        <taxon>Pseudomonadota</taxon>
        <taxon>Alphaproteobacteria</taxon>
        <taxon>Sphingomonadales</taxon>
        <taxon>Sphingosinicellaceae</taxon>
        <taxon>Glacieibacterium</taxon>
    </lineage>
</organism>
<dbReference type="GO" id="GO:0000976">
    <property type="term" value="F:transcription cis-regulatory region binding"/>
    <property type="evidence" value="ECO:0007669"/>
    <property type="project" value="TreeGrafter"/>
</dbReference>